<proteinExistence type="predicted"/>
<feature type="compositionally biased region" description="Polar residues" evidence="1">
    <location>
        <begin position="131"/>
        <end position="159"/>
    </location>
</feature>
<protein>
    <submittedName>
        <fullName evidence="2">Uncharacterized protein</fullName>
    </submittedName>
</protein>
<organism evidence="2 3">
    <name type="scientific">Pleurodeles waltl</name>
    <name type="common">Iberian ribbed newt</name>
    <dbReference type="NCBI Taxonomy" id="8319"/>
    <lineage>
        <taxon>Eukaryota</taxon>
        <taxon>Metazoa</taxon>
        <taxon>Chordata</taxon>
        <taxon>Craniata</taxon>
        <taxon>Vertebrata</taxon>
        <taxon>Euteleostomi</taxon>
        <taxon>Amphibia</taxon>
        <taxon>Batrachia</taxon>
        <taxon>Caudata</taxon>
        <taxon>Salamandroidea</taxon>
        <taxon>Salamandridae</taxon>
        <taxon>Pleurodelinae</taxon>
        <taxon>Pleurodeles</taxon>
    </lineage>
</organism>
<reference evidence="2" key="1">
    <citation type="journal article" date="2022" name="bioRxiv">
        <title>Sequencing and chromosome-scale assembly of the giantPleurodeles waltlgenome.</title>
        <authorList>
            <person name="Brown T."/>
            <person name="Elewa A."/>
            <person name="Iarovenko S."/>
            <person name="Subramanian E."/>
            <person name="Araus A.J."/>
            <person name="Petzold A."/>
            <person name="Susuki M."/>
            <person name="Suzuki K.-i.T."/>
            <person name="Hayashi T."/>
            <person name="Toyoda A."/>
            <person name="Oliveira C."/>
            <person name="Osipova E."/>
            <person name="Leigh N.D."/>
            <person name="Simon A."/>
            <person name="Yun M.H."/>
        </authorList>
    </citation>
    <scope>NUCLEOTIDE SEQUENCE</scope>
    <source>
        <strain evidence="2">20211129_DDA</strain>
        <tissue evidence="2">Liver</tissue>
    </source>
</reference>
<dbReference type="AlphaFoldDB" id="A0AAV7VJJ6"/>
<gene>
    <name evidence="2" type="ORF">NDU88_004194</name>
</gene>
<keyword evidence="3" id="KW-1185">Reference proteome</keyword>
<evidence type="ECO:0000313" key="2">
    <source>
        <dbReference type="EMBL" id="KAJ1200370.1"/>
    </source>
</evidence>
<feature type="compositionally biased region" description="Pro residues" evidence="1">
    <location>
        <begin position="36"/>
        <end position="45"/>
    </location>
</feature>
<feature type="compositionally biased region" description="Polar residues" evidence="1">
    <location>
        <begin position="69"/>
        <end position="83"/>
    </location>
</feature>
<feature type="compositionally biased region" description="Low complexity" evidence="1">
    <location>
        <begin position="53"/>
        <end position="68"/>
    </location>
</feature>
<name>A0AAV7VJJ6_PLEWA</name>
<sequence>MPTTRWPRARPARPQDPSPGPSAAEEDHQNTESRGPSPPKSPQPRGPSTATYNPGTATAADPTGANAGQASPLQAARPSSHQPQGRGGHRGTAAAARLDRRLASLTAPPSISARPPAKAERAHNTAGPTPAESSSTSPIARASGSQIFRTGRCTVSDSKSPGRGSAISAAPSG</sequence>
<dbReference type="Proteomes" id="UP001066276">
    <property type="component" value="Chromosome 2_1"/>
</dbReference>
<evidence type="ECO:0000256" key="1">
    <source>
        <dbReference type="SAM" id="MobiDB-lite"/>
    </source>
</evidence>
<accession>A0AAV7VJJ6</accession>
<dbReference type="EMBL" id="JANPWB010000003">
    <property type="protein sequence ID" value="KAJ1200370.1"/>
    <property type="molecule type" value="Genomic_DNA"/>
</dbReference>
<evidence type="ECO:0000313" key="3">
    <source>
        <dbReference type="Proteomes" id="UP001066276"/>
    </source>
</evidence>
<feature type="region of interest" description="Disordered" evidence="1">
    <location>
        <begin position="1"/>
        <end position="173"/>
    </location>
</feature>
<comment type="caution">
    <text evidence="2">The sequence shown here is derived from an EMBL/GenBank/DDBJ whole genome shotgun (WGS) entry which is preliminary data.</text>
</comment>